<gene>
    <name evidence="2" type="ORF">dsat_1350</name>
</gene>
<dbReference type="eggNOG" id="COG0456">
    <property type="taxonomic scope" value="Bacteria"/>
</dbReference>
<keyword evidence="2" id="KW-0808">Transferase</keyword>
<dbReference type="Gene3D" id="3.40.630.30">
    <property type="match status" value="1"/>
</dbReference>
<reference evidence="2 3" key="1">
    <citation type="journal article" date="2013" name="Genome Announc.">
        <title>Draft genome sequences for three mercury-methylating, sulfate-reducing bacteria.</title>
        <authorList>
            <person name="Brown S.D."/>
            <person name="Hurt R.A.Jr."/>
            <person name="Gilmour C.C."/>
            <person name="Elias D.A."/>
        </authorList>
    </citation>
    <scope>NUCLEOTIDE SEQUENCE [LARGE SCALE GENOMIC DNA]</scope>
    <source>
        <strain evidence="2 3">DSM 16529</strain>
    </source>
</reference>
<organism evidence="2 3">
    <name type="scientific">Alkalidesulfovibrio alkalitolerans DSM 16529</name>
    <dbReference type="NCBI Taxonomy" id="1121439"/>
    <lineage>
        <taxon>Bacteria</taxon>
        <taxon>Pseudomonadati</taxon>
        <taxon>Thermodesulfobacteriota</taxon>
        <taxon>Desulfovibrionia</taxon>
        <taxon>Desulfovibrionales</taxon>
        <taxon>Desulfovibrionaceae</taxon>
        <taxon>Alkalidesulfovibrio</taxon>
    </lineage>
</organism>
<proteinExistence type="predicted"/>
<dbReference type="PROSITE" id="PS51186">
    <property type="entry name" value="GNAT"/>
    <property type="match status" value="1"/>
</dbReference>
<dbReference type="PATRIC" id="fig|1121439.3.peg.2732"/>
<dbReference type="RefSeq" id="WP_020888047.1">
    <property type="nucleotide sequence ID" value="NZ_ATHI01000031.1"/>
</dbReference>
<dbReference type="SUPFAM" id="SSF55729">
    <property type="entry name" value="Acyl-CoA N-acyltransferases (Nat)"/>
    <property type="match status" value="1"/>
</dbReference>
<sequence length="296" mass="33082">MTHRAVQEDQPRDVIERVGPALVQHGPLSDRVYLMKLGAADEAQGVVERLDSLARRRGYSKFFAKVPEEARDLFFARGFVEEARVPRMHRGRRAVSFMSRFYEEWRETPKKPELLDEVLRAAFARQGEGIDAESRLHELRRLSDDDAPAMAEIFSEVFASYPFPIHDPAYLRETMTENVVYHGAYENGRLVAVASAEMNEAGCNVEMTDFATLPGQRGRGLAGVLLARMEKDMAERGFLTAYTIARAASFGMNIAFARAGYRFAGRLTRNTNIAGSLECMNVWHKPLFGAGGVAAA</sequence>
<dbReference type="OrthoDB" id="9790652at2"/>
<evidence type="ECO:0000259" key="1">
    <source>
        <dbReference type="PROSITE" id="PS51186"/>
    </source>
</evidence>
<protein>
    <submittedName>
        <fullName evidence="2">Putative beta-lysine N-acetyltransferase</fullName>
    </submittedName>
</protein>
<dbReference type="GO" id="GO:0008080">
    <property type="term" value="F:N-acetyltransferase activity"/>
    <property type="evidence" value="ECO:0007669"/>
    <property type="project" value="InterPro"/>
</dbReference>
<evidence type="ECO:0000313" key="3">
    <source>
        <dbReference type="Proteomes" id="UP000014975"/>
    </source>
</evidence>
<dbReference type="InterPro" id="IPR022525">
    <property type="entry name" value="GNAT_AblB"/>
</dbReference>
<dbReference type="InterPro" id="IPR016181">
    <property type="entry name" value="Acyl_CoA_acyltransferase"/>
</dbReference>
<dbReference type="EMBL" id="ATHI01000031">
    <property type="protein sequence ID" value="EPR30628.1"/>
    <property type="molecule type" value="Genomic_DNA"/>
</dbReference>
<dbReference type="Pfam" id="PF00583">
    <property type="entry name" value="Acetyltransf_1"/>
    <property type="match status" value="1"/>
</dbReference>
<keyword evidence="3" id="KW-1185">Reference proteome</keyword>
<dbReference type="CDD" id="cd04301">
    <property type="entry name" value="NAT_SF"/>
    <property type="match status" value="1"/>
</dbReference>
<dbReference type="NCBIfam" id="TIGR03827">
    <property type="entry name" value="GNAT_ablB"/>
    <property type="match status" value="1"/>
</dbReference>
<feature type="domain" description="N-acetyltransferase" evidence="1">
    <location>
        <begin position="137"/>
        <end position="282"/>
    </location>
</feature>
<dbReference type="Proteomes" id="UP000014975">
    <property type="component" value="Unassembled WGS sequence"/>
</dbReference>
<accession>S7UEG3</accession>
<comment type="caution">
    <text evidence="2">The sequence shown here is derived from an EMBL/GenBank/DDBJ whole genome shotgun (WGS) entry which is preliminary data.</text>
</comment>
<dbReference type="InterPro" id="IPR000182">
    <property type="entry name" value="GNAT_dom"/>
</dbReference>
<name>S7UEG3_9BACT</name>
<evidence type="ECO:0000313" key="2">
    <source>
        <dbReference type="EMBL" id="EPR30628.1"/>
    </source>
</evidence>
<dbReference type="STRING" id="1121439.dsat_1350"/>
<dbReference type="AlphaFoldDB" id="S7UEG3"/>